<dbReference type="GO" id="GO:0008168">
    <property type="term" value="F:methyltransferase activity"/>
    <property type="evidence" value="ECO:0007669"/>
    <property type="project" value="UniProtKB-KW"/>
</dbReference>
<protein>
    <submittedName>
        <fullName evidence="1">S-adenosyl methyltransferase</fullName>
    </submittedName>
</protein>
<dbReference type="InterPro" id="IPR029063">
    <property type="entry name" value="SAM-dependent_MTases_sf"/>
</dbReference>
<dbReference type="InterPro" id="IPR006764">
    <property type="entry name" value="SAM_dep_MeTrfase_SAV2177_type"/>
</dbReference>
<sequence length="67" mass="7454">MAEQAPWVPEDVNTEVPSAARVYDWLLGGYHDFPVGRAVGERVLQVLPDGRKVATSNRAFLRRACNT</sequence>
<keyword evidence="1" id="KW-0808">Transferase</keyword>
<name>A0A1G6U329_9PSEU</name>
<dbReference type="AlphaFoldDB" id="A0A1G6U329"/>
<reference evidence="2" key="1">
    <citation type="submission" date="2016-10" db="EMBL/GenBank/DDBJ databases">
        <authorList>
            <person name="Varghese N."/>
            <person name="Submissions S."/>
        </authorList>
    </citation>
    <scope>NUCLEOTIDE SEQUENCE [LARGE SCALE GENOMIC DNA]</scope>
    <source>
        <strain evidence="2">IBRC-M 10403</strain>
    </source>
</reference>
<dbReference type="Proteomes" id="UP000199501">
    <property type="component" value="Unassembled WGS sequence"/>
</dbReference>
<keyword evidence="2" id="KW-1185">Reference proteome</keyword>
<evidence type="ECO:0000313" key="2">
    <source>
        <dbReference type="Proteomes" id="UP000199501"/>
    </source>
</evidence>
<evidence type="ECO:0000313" key="1">
    <source>
        <dbReference type="EMBL" id="SDD34955.1"/>
    </source>
</evidence>
<proteinExistence type="predicted"/>
<dbReference type="Gene3D" id="3.40.50.150">
    <property type="entry name" value="Vaccinia Virus protein VP39"/>
    <property type="match status" value="1"/>
</dbReference>
<organism evidence="1 2">
    <name type="scientific">Actinokineospora iranica</name>
    <dbReference type="NCBI Taxonomy" id="1271860"/>
    <lineage>
        <taxon>Bacteria</taxon>
        <taxon>Bacillati</taxon>
        <taxon>Actinomycetota</taxon>
        <taxon>Actinomycetes</taxon>
        <taxon>Pseudonocardiales</taxon>
        <taxon>Pseudonocardiaceae</taxon>
        <taxon>Actinokineospora</taxon>
    </lineage>
</organism>
<keyword evidence="1" id="KW-0489">Methyltransferase</keyword>
<dbReference type="GO" id="GO:0032259">
    <property type="term" value="P:methylation"/>
    <property type="evidence" value="ECO:0007669"/>
    <property type="project" value="UniProtKB-KW"/>
</dbReference>
<dbReference type="RefSeq" id="WP_267463931.1">
    <property type="nucleotide sequence ID" value="NZ_FMZZ01000010.1"/>
</dbReference>
<accession>A0A1G6U329</accession>
<gene>
    <name evidence="1" type="ORF">SAMN05216174_11047</name>
</gene>
<dbReference type="STRING" id="1271860.SAMN05216174_11047"/>
<dbReference type="Pfam" id="PF04672">
    <property type="entry name" value="Methyltransf_19"/>
    <property type="match status" value="1"/>
</dbReference>
<dbReference type="EMBL" id="FMZZ01000010">
    <property type="protein sequence ID" value="SDD34955.1"/>
    <property type="molecule type" value="Genomic_DNA"/>
</dbReference>